<name>K7PBG2_CYHV2</name>
<reference evidence="1 3" key="1">
    <citation type="journal article" date="2013" name="J. Virol.">
        <title>Comparative genomics of carp herpesviruses.</title>
        <authorList>
            <person name="Davison A.J."/>
            <person name="Kurobe T."/>
            <person name="Gatherer D."/>
            <person name="Cunningham C."/>
            <person name="Korf I."/>
            <person name="Fukuda H."/>
            <person name="Hedrick R.P."/>
            <person name="Waltzek T.B."/>
        </authorList>
    </citation>
    <scope>NUCLEOTIDE SEQUENCE [LARGE SCALE GENOMIC DNA]</scope>
    <source>
        <strain evidence="1">ST-J1</strain>
    </source>
</reference>
<reference evidence="2 4" key="2">
    <citation type="submission" date="2015-08" db="EMBL/GenBank/DDBJ databases">
        <authorList>
            <person name="Babu N.S."/>
            <person name="Beckwith C.J."/>
            <person name="Beseler K.G."/>
            <person name="Brison A."/>
            <person name="Carone J.V."/>
            <person name="Caskin T.P."/>
            <person name="Diamond M."/>
            <person name="Durham M.E."/>
            <person name="Foxe J.M."/>
            <person name="Go M."/>
            <person name="Henderson B.A."/>
            <person name="Jones I.B."/>
            <person name="McGettigan J.A."/>
            <person name="Micheletti S.J."/>
            <person name="Nasrallah M.E."/>
            <person name="Ortiz D."/>
            <person name="Piller C.R."/>
            <person name="Privatt S.R."/>
            <person name="Schneider S.L."/>
            <person name="Sharp S."/>
            <person name="Smith T.C."/>
            <person name="Stanton J.D."/>
            <person name="Ullery H.E."/>
            <person name="Wilson R.J."/>
            <person name="Serrano M.G."/>
            <person name="Buck G."/>
            <person name="Lee V."/>
            <person name="Wang Y."/>
            <person name="Carvalho R."/>
            <person name="Voegtly L."/>
            <person name="Shi R."/>
            <person name="Duckworth R."/>
            <person name="Johnson A."/>
            <person name="Loviza R."/>
            <person name="Walstead R."/>
            <person name="Shah Z."/>
            <person name="Kiflezghi M."/>
            <person name="Wade K."/>
            <person name="Ball S.L."/>
            <person name="Bradley K.W."/>
            <person name="Asai D.J."/>
            <person name="Bowman C.A."/>
            <person name="Russell D.A."/>
            <person name="Pope W.H."/>
            <person name="Jacobs-Sera D."/>
            <person name="Hendrix R.W."/>
            <person name="Hatfull G.F."/>
        </authorList>
    </citation>
    <scope>NUCLEOTIDE SEQUENCE [LARGE SCALE GENOMIC DNA]</scope>
    <source>
        <strain evidence="2">SY</strain>
    </source>
</reference>
<dbReference type="Proteomes" id="UP000142765">
    <property type="component" value="Segment"/>
</dbReference>
<organism evidence="1 3">
    <name type="scientific">Cyprinid herpesvirus 2</name>
    <name type="common">CyHV-2</name>
    <dbReference type="NCBI Taxonomy" id="317878"/>
    <lineage>
        <taxon>Viruses</taxon>
        <taxon>Duplodnaviria</taxon>
        <taxon>Heunggongvirae</taxon>
        <taxon>Peploviricota</taxon>
        <taxon>Herviviricetes</taxon>
        <taxon>Herpesvirales</taxon>
        <taxon>Alloherpesviridae</taxon>
        <taxon>Cyvirus</taxon>
        <taxon>Cyvirus cyprinidallo2</taxon>
    </lineage>
</organism>
<sequence>MMLHQVVILVCRKVGELFPDQDTKLILKSILSYHQPTEDLSSAQLEHQLATAFSSVQSLITRVDNEYTLFGMLLGRLGIPETVPKRLNPDGTENKKPFPVSTPLLWFLTCALEWYEKYEKANVPKGTTIKARKTVENMANAFAVADRVYNSTKVMPSNDQLTQAAQHLGHAIVSFNSCISLMYTLKNTAPQPLPSAYVNPYQGQTK</sequence>
<dbReference type="KEGG" id="vg:14011334"/>
<keyword evidence="3" id="KW-1185">Reference proteome</keyword>
<gene>
    <name evidence="1" type="ORF">CyHV2_ORF95</name>
</gene>
<evidence type="ECO:0000313" key="3">
    <source>
        <dbReference type="Proteomes" id="UP000101183"/>
    </source>
</evidence>
<proteinExistence type="predicted"/>
<evidence type="ECO:0000313" key="4">
    <source>
        <dbReference type="Proteomes" id="UP000142765"/>
    </source>
</evidence>
<evidence type="ECO:0000313" key="2">
    <source>
        <dbReference type="EMBL" id="AMB21664.1"/>
    </source>
</evidence>
<dbReference type="EMBL" id="JQ815364">
    <property type="protein sequence ID" value="AFJ20524.1"/>
    <property type="molecule type" value="Genomic_DNA"/>
</dbReference>
<dbReference type="RefSeq" id="YP_007003914.1">
    <property type="nucleotide sequence ID" value="NC_019495.1"/>
</dbReference>
<evidence type="ECO:0000313" key="1">
    <source>
        <dbReference type="EMBL" id="AFJ20524.1"/>
    </source>
</evidence>
<dbReference type="Proteomes" id="UP000101183">
    <property type="component" value="Segment"/>
</dbReference>
<accession>K7PBG2</accession>
<dbReference type="OrthoDB" id="11089at10239"/>
<protein>
    <submittedName>
        <fullName evidence="1 2">ORF95</fullName>
    </submittedName>
</protein>
<dbReference type="GeneID" id="14011334"/>
<dbReference type="EMBL" id="KT387800">
    <property type="protein sequence ID" value="AMB21664.1"/>
    <property type="molecule type" value="Genomic_DNA"/>
</dbReference>